<dbReference type="InterPro" id="IPR003591">
    <property type="entry name" value="Leu-rich_rpt_typical-subtyp"/>
</dbReference>
<evidence type="ECO:0000256" key="9">
    <source>
        <dbReference type="ARBA" id="ARBA00023136"/>
    </source>
</evidence>
<dbReference type="Gene3D" id="3.80.10.10">
    <property type="entry name" value="Ribonuclease Inhibitor"/>
    <property type="match status" value="2"/>
</dbReference>
<dbReference type="SUPFAM" id="SSF52058">
    <property type="entry name" value="L domain-like"/>
    <property type="match status" value="1"/>
</dbReference>
<evidence type="ECO:0000256" key="7">
    <source>
        <dbReference type="ARBA" id="ARBA00022737"/>
    </source>
</evidence>
<reference evidence="13" key="2">
    <citation type="submission" date="2019-01" db="UniProtKB">
        <authorList>
            <consortium name="EnsemblPlants"/>
        </authorList>
    </citation>
    <scope>IDENTIFICATION</scope>
    <source>
        <strain evidence="13">cv. Heinz 1706</strain>
    </source>
</reference>
<evidence type="ECO:0000256" key="10">
    <source>
        <dbReference type="ARBA" id="ARBA00023170"/>
    </source>
</evidence>
<dbReference type="SMART" id="SM00369">
    <property type="entry name" value="LRR_TYP"/>
    <property type="match status" value="5"/>
</dbReference>
<evidence type="ECO:0000256" key="12">
    <source>
        <dbReference type="SAM" id="SignalP"/>
    </source>
</evidence>
<keyword evidence="7" id="KW-0677">Repeat</keyword>
<dbReference type="STRING" id="4081.A0A3Q7J846"/>
<evidence type="ECO:0000256" key="5">
    <source>
        <dbReference type="ARBA" id="ARBA00022692"/>
    </source>
</evidence>
<dbReference type="EnsemblPlants" id="Solyc12g036793.1.1">
    <property type="protein sequence ID" value="Solyc12g036793.1.1"/>
    <property type="gene ID" value="Solyc12g036793.1"/>
</dbReference>
<dbReference type="AlphaFoldDB" id="A0A3Q7J846"/>
<comment type="subcellular location">
    <subcellularLocation>
        <location evidence="1">Cell membrane</location>
        <topology evidence="1">Single-pass type I membrane protein</topology>
    </subcellularLocation>
</comment>
<feature type="signal peptide" evidence="12">
    <location>
        <begin position="1"/>
        <end position="23"/>
    </location>
</feature>
<dbReference type="GO" id="GO:0006952">
    <property type="term" value="P:defense response"/>
    <property type="evidence" value="ECO:0007669"/>
    <property type="project" value="UniProtKB-ARBA"/>
</dbReference>
<dbReference type="FunFam" id="3.80.10.10:FF:000041">
    <property type="entry name" value="LRR receptor-like serine/threonine-protein kinase ERECTA"/>
    <property type="match status" value="1"/>
</dbReference>
<keyword evidence="14" id="KW-1185">Reference proteome</keyword>
<keyword evidence="9" id="KW-0472">Membrane</keyword>
<protein>
    <submittedName>
        <fullName evidence="13">Uncharacterized protein</fullName>
    </submittedName>
</protein>
<dbReference type="Gramene" id="Solyc12g036793.1.1">
    <property type="protein sequence ID" value="Solyc12g036793.1.1"/>
    <property type="gene ID" value="Solyc12g036793.1"/>
</dbReference>
<dbReference type="PRINTS" id="PR00019">
    <property type="entry name" value="LEURICHRPT"/>
</dbReference>
<dbReference type="PANTHER" id="PTHR27004">
    <property type="entry name" value="RECEPTOR-LIKE PROTEIN 12 ISOFORM X1"/>
    <property type="match status" value="1"/>
</dbReference>
<keyword evidence="4" id="KW-0433">Leucine-rich repeat</keyword>
<evidence type="ECO:0000313" key="14">
    <source>
        <dbReference type="Proteomes" id="UP000004994"/>
    </source>
</evidence>
<sequence length="396" mass="44223">MLLSLTSAVAVLLGPLLPIAVYSNSHLQRLDLSSNNFSNSHIPPEFSKFSRLTHLDLSASYFSDSIPHQTVLTIDLRSNLLQGSLHVPPNSIKYFFISHNNLTEEISSSICNLTSLVMLDLSRNNLCGQIPQCLGNITALQVLDMSHNNFSWNIPTTFSNGSSLSSLNFHGNKFEGKIPQSLTNCKQVEVLDLGENHLNDTFSVWLGTLPKLKILSLRSNKLHGSIRSLTTQNLFSRLRILVLSSNAFTKSLLTSLFQHLKAMRTIDKTMNAPSREGERYSQDLIVVVSKGFERENENLVLLPHLHLLISGPNKGCIPQGNQFQTFENNSYEGNDGLRGFPVTKSCGDHRISGTYYVVSEQLDDEENNSEFMSDFWKAAFMGYGNGLCIEISWYIS</sequence>
<evidence type="ECO:0000256" key="3">
    <source>
        <dbReference type="ARBA" id="ARBA00022475"/>
    </source>
</evidence>
<keyword evidence="6 12" id="KW-0732">Signal</keyword>
<feature type="chain" id="PRO_5018527663" evidence="12">
    <location>
        <begin position="24"/>
        <end position="396"/>
    </location>
</feature>
<dbReference type="GO" id="GO:0051707">
    <property type="term" value="P:response to other organism"/>
    <property type="evidence" value="ECO:0007669"/>
    <property type="project" value="UniProtKB-ARBA"/>
</dbReference>
<dbReference type="PaxDb" id="4081-Solyc12g036800.1.1"/>
<keyword evidence="3" id="KW-1003">Cell membrane</keyword>
<keyword evidence="10" id="KW-0675">Receptor</keyword>
<comment type="similarity">
    <text evidence="2">Belongs to the RLP family.</text>
</comment>
<dbReference type="Proteomes" id="UP000004994">
    <property type="component" value="Chromosome 12"/>
</dbReference>
<dbReference type="Pfam" id="PF00560">
    <property type="entry name" value="LRR_1"/>
    <property type="match status" value="5"/>
</dbReference>
<evidence type="ECO:0000256" key="11">
    <source>
        <dbReference type="ARBA" id="ARBA00023180"/>
    </source>
</evidence>
<keyword evidence="5" id="KW-0812">Transmembrane</keyword>
<dbReference type="InParanoid" id="A0A3Q7J846"/>
<evidence type="ECO:0000256" key="2">
    <source>
        <dbReference type="ARBA" id="ARBA00009592"/>
    </source>
</evidence>
<reference evidence="13" key="1">
    <citation type="journal article" date="2012" name="Nature">
        <title>The tomato genome sequence provides insights into fleshy fruit evolution.</title>
        <authorList>
            <consortium name="Tomato Genome Consortium"/>
        </authorList>
    </citation>
    <scope>NUCLEOTIDE SEQUENCE [LARGE SCALE GENOMIC DNA]</scope>
    <source>
        <strain evidence="13">cv. Heinz 1706</strain>
    </source>
</reference>
<evidence type="ECO:0000313" key="13">
    <source>
        <dbReference type="EnsemblPlants" id="Solyc12g036793.1.1"/>
    </source>
</evidence>
<evidence type="ECO:0000256" key="6">
    <source>
        <dbReference type="ARBA" id="ARBA00022729"/>
    </source>
</evidence>
<evidence type="ECO:0000256" key="4">
    <source>
        <dbReference type="ARBA" id="ARBA00022614"/>
    </source>
</evidence>
<keyword evidence="8" id="KW-1133">Transmembrane helix</keyword>
<keyword evidence="11" id="KW-0325">Glycoprotein</keyword>
<proteinExistence type="inferred from homology"/>
<dbReference type="InterPro" id="IPR001611">
    <property type="entry name" value="Leu-rich_rpt"/>
</dbReference>
<organism evidence="13">
    <name type="scientific">Solanum lycopersicum</name>
    <name type="common">Tomato</name>
    <name type="synonym">Lycopersicon esculentum</name>
    <dbReference type="NCBI Taxonomy" id="4081"/>
    <lineage>
        <taxon>Eukaryota</taxon>
        <taxon>Viridiplantae</taxon>
        <taxon>Streptophyta</taxon>
        <taxon>Embryophyta</taxon>
        <taxon>Tracheophyta</taxon>
        <taxon>Spermatophyta</taxon>
        <taxon>Magnoliopsida</taxon>
        <taxon>eudicotyledons</taxon>
        <taxon>Gunneridae</taxon>
        <taxon>Pentapetalae</taxon>
        <taxon>asterids</taxon>
        <taxon>lamiids</taxon>
        <taxon>Solanales</taxon>
        <taxon>Solanaceae</taxon>
        <taxon>Solanoideae</taxon>
        <taxon>Solaneae</taxon>
        <taxon>Solanum</taxon>
        <taxon>Solanum subgen. Lycopersicon</taxon>
    </lineage>
</organism>
<accession>A0A3Q7J846</accession>
<evidence type="ECO:0000256" key="1">
    <source>
        <dbReference type="ARBA" id="ARBA00004251"/>
    </source>
</evidence>
<dbReference type="InterPro" id="IPR032675">
    <property type="entry name" value="LRR_dom_sf"/>
</dbReference>
<dbReference type="PANTHER" id="PTHR27004:SF424">
    <property type="entry name" value="LEUCINE-RICH REPEAT-CONTAINING N-TERMINAL PLANT-TYPE DOMAIN-CONTAINING PROTEIN"/>
    <property type="match status" value="1"/>
</dbReference>
<name>A0A3Q7J846_SOLLC</name>
<dbReference type="GO" id="GO:0005886">
    <property type="term" value="C:plasma membrane"/>
    <property type="evidence" value="ECO:0007669"/>
    <property type="project" value="UniProtKB-SubCell"/>
</dbReference>
<evidence type="ECO:0000256" key="8">
    <source>
        <dbReference type="ARBA" id="ARBA00022989"/>
    </source>
</evidence>